<dbReference type="Pfam" id="PF12833">
    <property type="entry name" value="HTH_18"/>
    <property type="match status" value="1"/>
</dbReference>
<evidence type="ECO:0000256" key="3">
    <source>
        <dbReference type="ARBA" id="ARBA00023159"/>
    </source>
</evidence>
<keyword evidence="1" id="KW-0805">Transcription regulation</keyword>
<dbReference type="Gene3D" id="1.10.10.60">
    <property type="entry name" value="Homeodomain-like"/>
    <property type="match status" value="2"/>
</dbReference>
<evidence type="ECO:0000313" key="6">
    <source>
        <dbReference type="EMBL" id="MBB6355302.1"/>
    </source>
</evidence>
<keyword evidence="3" id="KW-0010">Activator</keyword>
<dbReference type="Gene3D" id="2.60.120.280">
    <property type="entry name" value="Regulatory protein AraC"/>
    <property type="match status" value="1"/>
</dbReference>
<dbReference type="EMBL" id="JACHOU010000007">
    <property type="protein sequence ID" value="MBB6355302.1"/>
    <property type="molecule type" value="Genomic_DNA"/>
</dbReference>
<protein>
    <submittedName>
        <fullName evidence="6">AraC-like DNA-binding protein</fullName>
    </submittedName>
</protein>
<gene>
    <name evidence="6" type="ORF">GGR00_003104</name>
</gene>
<dbReference type="PROSITE" id="PS00041">
    <property type="entry name" value="HTH_ARAC_FAMILY_1"/>
    <property type="match status" value="1"/>
</dbReference>
<dbReference type="GO" id="GO:0003700">
    <property type="term" value="F:DNA-binding transcription factor activity"/>
    <property type="evidence" value="ECO:0007669"/>
    <property type="project" value="InterPro"/>
</dbReference>
<proteinExistence type="predicted"/>
<comment type="caution">
    <text evidence="6">The sequence shown here is derived from an EMBL/GenBank/DDBJ whole genome shotgun (WGS) entry which is preliminary data.</text>
</comment>
<dbReference type="PROSITE" id="PS01124">
    <property type="entry name" value="HTH_ARAC_FAMILY_2"/>
    <property type="match status" value="1"/>
</dbReference>
<organism evidence="6 7">
    <name type="scientific">Aminobacter aganoensis</name>
    <dbReference type="NCBI Taxonomy" id="83264"/>
    <lineage>
        <taxon>Bacteria</taxon>
        <taxon>Pseudomonadati</taxon>
        <taxon>Pseudomonadota</taxon>
        <taxon>Alphaproteobacteria</taxon>
        <taxon>Hyphomicrobiales</taxon>
        <taxon>Phyllobacteriaceae</taxon>
        <taxon>Aminobacter</taxon>
    </lineage>
</organism>
<dbReference type="GO" id="GO:0043565">
    <property type="term" value="F:sequence-specific DNA binding"/>
    <property type="evidence" value="ECO:0007669"/>
    <property type="project" value="InterPro"/>
</dbReference>
<dbReference type="InterPro" id="IPR003313">
    <property type="entry name" value="AraC-bd"/>
</dbReference>
<keyword evidence="2 6" id="KW-0238">DNA-binding</keyword>
<keyword evidence="7" id="KW-1185">Reference proteome</keyword>
<dbReference type="InterPro" id="IPR050204">
    <property type="entry name" value="AraC_XylS_family_regulators"/>
</dbReference>
<dbReference type="Pfam" id="PF02311">
    <property type="entry name" value="AraC_binding"/>
    <property type="match status" value="1"/>
</dbReference>
<name>A0A7X0KLP7_9HYPH</name>
<evidence type="ECO:0000313" key="7">
    <source>
        <dbReference type="Proteomes" id="UP000536262"/>
    </source>
</evidence>
<evidence type="ECO:0000256" key="1">
    <source>
        <dbReference type="ARBA" id="ARBA00023015"/>
    </source>
</evidence>
<dbReference type="PANTHER" id="PTHR46796">
    <property type="entry name" value="HTH-TYPE TRANSCRIPTIONAL ACTIVATOR RHAS-RELATED"/>
    <property type="match status" value="1"/>
</dbReference>
<dbReference type="SUPFAM" id="SSF46689">
    <property type="entry name" value="Homeodomain-like"/>
    <property type="match status" value="2"/>
</dbReference>
<dbReference type="InterPro" id="IPR009057">
    <property type="entry name" value="Homeodomain-like_sf"/>
</dbReference>
<evidence type="ECO:0000256" key="4">
    <source>
        <dbReference type="ARBA" id="ARBA00023163"/>
    </source>
</evidence>
<accession>A0A7X0KLP7</accession>
<dbReference type="PANTHER" id="PTHR46796:SF7">
    <property type="entry name" value="ARAC FAMILY TRANSCRIPTIONAL REGULATOR"/>
    <property type="match status" value="1"/>
</dbReference>
<dbReference type="RefSeq" id="WP_184699889.1">
    <property type="nucleotide sequence ID" value="NZ_BAABEG010000001.1"/>
</dbReference>
<evidence type="ECO:0000259" key="5">
    <source>
        <dbReference type="PROSITE" id="PS01124"/>
    </source>
</evidence>
<sequence length="281" mass="31329">MTNQTDESNSIFFHTPGRHADAFPYKILVAGRTHFGHRDGLVTRRFHHHTLICTLSGQGLIETGGSRAAAGPRTIAWLDTSMSYAHGCHPDADHWRYLWMSIEGHGLDAVFSFLRVAGNPLFATPGESAASGFERAIQNLARRGQTTDAISSAVVARLVETLVAERGEQDSSEDRGERVLRVMREVRADIARNWPIEELAAISNLSASQLHRQFKQKTGTTPMDWIRHERMNLAKRLLIAPDIKIAAVALSCGYADPYHFSRDFRRIAGQSPSEFRRAQGQ</sequence>
<dbReference type="PRINTS" id="PR00032">
    <property type="entry name" value="HTHARAC"/>
</dbReference>
<evidence type="ECO:0000256" key="2">
    <source>
        <dbReference type="ARBA" id="ARBA00023125"/>
    </source>
</evidence>
<dbReference type="AlphaFoldDB" id="A0A7X0KLP7"/>
<dbReference type="SUPFAM" id="SSF51215">
    <property type="entry name" value="Regulatory protein AraC"/>
    <property type="match status" value="1"/>
</dbReference>
<dbReference type="Proteomes" id="UP000536262">
    <property type="component" value="Unassembled WGS sequence"/>
</dbReference>
<feature type="domain" description="HTH araC/xylS-type" evidence="5">
    <location>
        <begin position="180"/>
        <end position="278"/>
    </location>
</feature>
<dbReference type="InterPro" id="IPR037923">
    <property type="entry name" value="HTH-like"/>
</dbReference>
<reference evidence="6 7" key="1">
    <citation type="submission" date="2020-08" db="EMBL/GenBank/DDBJ databases">
        <title>Genomic Encyclopedia of Type Strains, Phase IV (KMG-IV): sequencing the most valuable type-strain genomes for metagenomic binning, comparative biology and taxonomic classification.</title>
        <authorList>
            <person name="Goeker M."/>
        </authorList>
    </citation>
    <scope>NUCLEOTIDE SEQUENCE [LARGE SCALE GENOMIC DNA]</scope>
    <source>
        <strain evidence="6 7">DSM 7051</strain>
    </source>
</reference>
<keyword evidence="4" id="KW-0804">Transcription</keyword>
<dbReference type="SMART" id="SM00342">
    <property type="entry name" value="HTH_ARAC"/>
    <property type="match status" value="1"/>
</dbReference>
<dbReference type="InterPro" id="IPR018060">
    <property type="entry name" value="HTH_AraC"/>
</dbReference>
<dbReference type="InterPro" id="IPR020449">
    <property type="entry name" value="Tscrpt_reg_AraC-type_HTH"/>
</dbReference>
<dbReference type="InterPro" id="IPR018062">
    <property type="entry name" value="HTH_AraC-typ_CS"/>
</dbReference>